<dbReference type="InterPro" id="IPR001128">
    <property type="entry name" value="Cyt_P450"/>
</dbReference>
<dbReference type="PROSITE" id="PS00086">
    <property type="entry name" value="CYTOCHROME_P450"/>
    <property type="match status" value="1"/>
</dbReference>
<comment type="similarity">
    <text evidence="5">Belongs to the cytochrome P450 family.</text>
</comment>
<sequence>MALGSLLEVTQIQHLPLVLTSCFLVWYFRLLIHALFSPLRTVPGPLLARFTRLWYFQQVYTGRFPWTNIEMHKKHGPVVRIAPNEYSIDDPSAVKALYGHGTAFTKGPWYDGSTNLKDQKSNLFAERDPESHAAERRKVASLYSMSTLVTMENGVNDCIALLEQRLGELARSRKPINLHWWMQCYAFDVIGSITISKRFGFLDSGKDPMDLTSGMDDFLTHAARIGVYPELHPIIFKLGKWAGPNGIIRAFIFTRKQIHEYKAMNKFLEGKVEEEAFLPRLLRLHQAKPDIVTEEDIMRTCAINIVAGSDTTSISLTGVLWFLLRNPEAMEKLRAEVDDKYSSGEIGDPISFADAQKMPYLQAVIKEGLRLHPAGGLPLSRVVPKGGATIARHFFPEGAIVGINAWVAHRNANVFGDDVEVFRPERWLEDENNAHKMERYWLPYNHQFGHGSRTCLGKNMALMEISKLIPQLIRKFDIELADPEMKLETRNVWFVKQTNIIVQIKQRTL</sequence>
<dbReference type="PANTHER" id="PTHR24305">
    <property type="entry name" value="CYTOCHROME P450"/>
    <property type="match status" value="1"/>
</dbReference>
<dbReference type="PANTHER" id="PTHR24305:SF190">
    <property type="entry name" value="P450, PUTATIVE (EUROFUNG)-RELATED"/>
    <property type="match status" value="1"/>
</dbReference>
<protein>
    <submittedName>
        <fullName evidence="6">Cytochrome P450</fullName>
    </submittedName>
</protein>
<accession>A0ABZ2WN04</accession>
<reference evidence="6 7" key="1">
    <citation type="submission" date="2024-04" db="EMBL/GenBank/DDBJ databases">
        <title>Complete genome sequence of Fusarium acuminatum.</title>
        <authorList>
            <person name="Lan B."/>
        </authorList>
    </citation>
    <scope>NUCLEOTIDE SEQUENCE [LARGE SCALE GENOMIC DNA]</scope>
    <source>
        <strain evidence="6">1A</strain>
    </source>
</reference>
<evidence type="ECO:0000256" key="2">
    <source>
        <dbReference type="ARBA" id="ARBA00022617"/>
    </source>
</evidence>
<evidence type="ECO:0000256" key="3">
    <source>
        <dbReference type="ARBA" id="ARBA00022723"/>
    </source>
</evidence>
<dbReference type="InterPro" id="IPR036396">
    <property type="entry name" value="Cyt_P450_sf"/>
</dbReference>
<evidence type="ECO:0000313" key="6">
    <source>
        <dbReference type="EMBL" id="WZH42108.1"/>
    </source>
</evidence>
<keyword evidence="3 5" id="KW-0479">Metal-binding</keyword>
<dbReference type="InterPro" id="IPR002401">
    <property type="entry name" value="Cyt_P450_E_grp-I"/>
</dbReference>
<keyword evidence="2 5" id="KW-0349">Heme</keyword>
<evidence type="ECO:0000256" key="5">
    <source>
        <dbReference type="RuleBase" id="RU000461"/>
    </source>
</evidence>
<gene>
    <name evidence="6" type="ORF">QYS62_003076</name>
</gene>
<name>A0ABZ2WN04_9HYPO</name>
<keyword evidence="5" id="KW-0560">Oxidoreductase</keyword>
<dbReference type="Proteomes" id="UP001489902">
    <property type="component" value="Chromosome 1"/>
</dbReference>
<dbReference type="Pfam" id="PF00067">
    <property type="entry name" value="p450"/>
    <property type="match status" value="1"/>
</dbReference>
<dbReference type="EMBL" id="CP151260">
    <property type="protein sequence ID" value="WZH42108.1"/>
    <property type="molecule type" value="Genomic_DNA"/>
</dbReference>
<evidence type="ECO:0000313" key="7">
    <source>
        <dbReference type="Proteomes" id="UP001489902"/>
    </source>
</evidence>
<keyword evidence="5" id="KW-0503">Monooxygenase</keyword>
<dbReference type="PRINTS" id="PR00385">
    <property type="entry name" value="P450"/>
</dbReference>
<keyword evidence="4 5" id="KW-0408">Iron</keyword>
<dbReference type="CDD" id="cd11060">
    <property type="entry name" value="CYP57A1-like"/>
    <property type="match status" value="1"/>
</dbReference>
<comment type="cofactor">
    <cofactor evidence="1">
        <name>heme</name>
        <dbReference type="ChEBI" id="CHEBI:30413"/>
    </cofactor>
</comment>
<evidence type="ECO:0000256" key="4">
    <source>
        <dbReference type="ARBA" id="ARBA00023004"/>
    </source>
</evidence>
<dbReference type="Gene3D" id="1.10.630.10">
    <property type="entry name" value="Cytochrome P450"/>
    <property type="match status" value="1"/>
</dbReference>
<organism evidence="6 7">
    <name type="scientific">Fusarium acuminatum</name>
    <dbReference type="NCBI Taxonomy" id="5515"/>
    <lineage>
        <taxon>Eukaryota</taxon>
        <taxon>Fungi</taxon>
        <taxon>Dikarya</taxon>
        <taxon>Ascomycota</taxon>
        <taxon>Pezizomycotina</taxon>
        <taxon>Sordariomycetes</taxon>
        <taxon>Hypocreomycetidae</taxon>
        <taxon>Hypocreales</taxon>
        <taxon>Nectriaceae</taxon>
        <taxon>Fusarium</taxon>
        <taxon>Fusarium tricinctum species complex</taxon>
    </lineage>
</organism>
<keyword evidence="7" id="KW-1185">Reference proteome</keyword>
<dbReference type="SUPFAM" id="SSF48264">
    <property type="entry name" value="Cytochrome P450"/>
    <property type="match status" value="1"/>
</dbReference>
<dbReference type="PRINTS" id="PR00463">
    <property type="entry name" value="EP450I"/>
</dbReference>
<dbReference type="InterPro" id="IPR017972">
    <property type="entry name" value="Cyt_P450_CS"/>
</dbReference>
<proteinExistence type="inferred from homology"/>
<dbReference type="InterPro" id="IPR050121">
    <property type="entry name" value="Cytochrome_P450_monoxygenase"/>
</dbReference>
<evidence type="ECO:0000256" key="1">
    <source>
        <dbReference type="ARBA" id="ARBA00001971"/>
    </source>
</evidence>